<evidence type="ECO:0000313" key="7">
    <source>
        <dbReference type="Proteomes" id="UP000053820"/>
    </source>
</evidence>
<comment type="similarity">
    <text evidence="4">Belongs to the cyclophilin-type PPIase family.</text>
</comment>
<dbReference type="PANTHER" id="PTHR11071:SF561">
    <property type="entry name" value="PEPTIDYL-PROLYL CIS-TRANS ISOMERASE D-RELATED"/>
    <property type="match status" value="1"/>
</dbReference>
<keyword evidence="2 4" id="KW-0697">Rotamase</keyword>
<dbReference type="PRINTS" id="PR00153">
    <property type="entry name" value="CSAPPISMRASE"/>
</dbReference>
<dbReference type="GO" id="GO:0005737">
    <property type="term" value="C:cytoplasm"/>
    <property type="evidence" value="ECO:0007669"/>
    <property type="project" value="TreeGrafter"/>
</dbReference>
<dbReference type="InterPro" id="IPR029000">
    <property type="entry name" value="Cyclophilin-like_dom_sf"/>
</dbReference>
<feature type="domain" description="PPIase cyclophilin-type" evidence="5">
    <location>
        <begin position="76"/>
        <end position="242"/>
    </location>
</feature>
<protein>
    <recommendedName>
        <fullName evidence="4">Peptidyl-prolyl cis-trans isomerase</fullName>
        <shortName evidence="4">PPIase</shortName>
        <ecNumber evidence="4">5.2.1.8</ecNumber>
    </recommendedName>
</protein>
<evidence type="ECO:0000256" key="1">
    <source>
        <dbReference type="ARBA" id="ARBA00000971"/>
    </source>
</evidence>
<organism evidence="6 7">
    <name type="scientific">Hydnomerulius pinastri MD-312</name>
    <dbReference type="NCBI Taxonomy" id="994086"/>
    <lineage>
        <taxon>Eukaryota</taxon>
        <taxon>Fungi</taxon>
        <taxon>Dikarya</taxon>
        <taxon>Basidiomycota</taxon>
        <taxon>Agaricomycotina</taxon>
        <taxon>Agaricomycetes</taxon>
        <taxon>Agaricomycetidae</taxon>
        <taxon>Boletales</taxon>
        <taxon>Boletales incertae sedis</taxon>
        <taxon>Leucogyrophana</taxon>
    </lineage>
</organism>
<sequence length="244" mass="26882">MVAREVYLDIYMGDVTERARAEASYNHTSELLSKYAVSYALPFNPEELSEEQREILRGIDKSKVELLFESPAPLLAGRLIFELTEGLARTTTNFRALCTGEKGKCKNARNKDLHYLNTPIHRIARGFIAQGGDIVKGDGNGGESIYGGDFKIESEGLKAEPHKGSLGMASASTGKNAKNTSQFFVVLTDDETQLKKLKGRYVFFGRLKQEPKEGWELLDRLSEAGGTDEKPSVPVWVGGCGICQ</sequence>
<dbReference type="OrthoDB" id="193499at2759"/>
<evidence type="ECO:0000256" key="2">
    <source>
        <dbReference type="ARBA" id="ARBA00023110"/>
    </source>
</evidence>
<dbReference type="GO" id="GO:0003755">
    <property type="term" value="F:peptidyl-prolyl cis-trans isomerase activity"/>
    <property type="evidence" value="ECO:0007669"/>
    <property type="project" value="UniProtKB-UniRule"/>
</dbReference>
<gene>
    <name evidence="6" type="ORF">HYDPIDRAFT_29140</name>
</gene>
<dbReference type="Proteomes" id="UP000053820">
    <property type="component" value="Unassembled WGS sequence"/>
</dbReference>
<comment type="function">
    <text evidence="4">PPIases accelerate the folding of proteins. It catalyzes the cis-trans isomerization of proline imidic peptide bonds in oligopeptides.</text>
</comment>
<proteinExistence type="inferred from homology"/>
<name>A0A0C9VZD4_9AGAM</name>
<evidence type="ECO:0000256" key="4">
    <source>
        <dbReference type="RuleBase" id="RU363019"/>
    </source>
</evidence>
<dbReference type="HOGENOM" id="CLU_012062_4_3_1"/>
<evidence type="ECO:0000313" key="6">
    <source>
        <dbReference type="EMBL" id="KIJ63790.1"/>
    </source>
</evidence>
<dbReference type="SUPFAM" id="SSF50891">
    <property type="entry name" value="Cyclophilin-like"/>
    <property type="match status" value="1"/>
</dbReference>
<dbReference type="Pfam" id="PF00160">
    <property type="entry name" value="Pro_isomerase"/>
    <property type="match status" value="1"/>
</dbReference>
<dbReference type="Gene3D" id="2.40.100.10">
    <property type="entry name" value="Cyclophilin-like"/>
    <property type="match status" value="1"/>
</dbReference>
<evidence type="ECO:0000256" key="3">
    <source>
        <dbReference type="ARBA" id="ARBA00023235"/>
    </source>
</evidence>
<dbReference type="GO" id="GO:0016018">
    <property type="term" value="F:cyclosporin A binding"/>
    <property type="evidence" value="ECO:0007669"/>
    <property type="project" value="TreeGrafter"/>
</dbReference>
<accession>A0A0C9VZD4</accession>
<dbReference type="InterPro" id="IPR002130">
    <property type="entry name" value="Cyclophilin-type_PPIase_dom"/>
</dbReference>
<evidence type="ECO:0000259" key="5">
    <source>
        <dbReference type="PROSITE" id="PS50072"/>
    </source>
</evidence>
<dbReference type="GO" id="GO:0006457">
    <property type="term" value="P:protein folding"/>
    <property type="evidence" value="ECO:0007669"/>
    <property type="project" value="TreeGrafter"/>
</dbReference>
<comment type="catalytic activity">
    <reaction evidence="1 4">
        <text>[protein]-peptidylproline (omega=180) = [protein]-peptidylproline (omega=0)</text>
        <dbReference type="Rhea" id="RHEA:16237"/>
        <dbReference type="Rhea" id="RHEA-COMP:10747"/>
        <dbReference type="Rhea" id="RHEA-COMP:10748"/>
        <dbReference type="ChEBI" id="CHEBI:83833"/>
        <dbReference type="ChEBI" id="CHEBI:83834"/>
        <dbReference type="EC" id="5.2.1.8"/>
    </reaction>
</comment>
<dbReference type="EC" id="5.2.1.8" evidence="4"/>
<keyword evidence="7" id="KW-1185">Reference proteome</keyword>
<dbReference type="AlphaFoldDB" id="A0A0C9VZD4"/>
<dbReference type="PROSITE" id="PS50072">
    <property type="entry name" value="CSA_PPIASE_2"/>
    <property type="match status" value="1"/>
</dbReference>
<reference evidence="6 7" key="1">
    <citation type="submission" date="2014-04" db="EMBL/GenBank/DDBJ databases">
        <title>Evolutionary Origins and Diversification of the Mycorrhizal Mutualists.</title>
        <authorList>
            <consortium name="DOE Joint Genome Institute"/>
            <consortium name="Mycorrhizal Genomics Consortium"/>
            <person name="Kohler A."/>
            <person name="Kuo A."/>
            <person name="Nagy L.G."/>
            <person name="Floudas D."/>
            <person name="Copeland A."/>
            <person name="Barry K.W."/>
            <person name="Cichocki N."/>
            <person name="Veneault-Fourrey C."/>
            <person name="LaButti K."/>
            <person name="Lindquist E.A."/>
            <person name="Lipzen A."/>
            <person name="Lundell T."/>
            <person name="Morin E."/>
            <person name="Murat C."/>
            <person name="Riley R."/>
            <person name="Ohm R."/>
            <person name="Sun H."/>
            <person name="Tunlid A."/>
            <person name="Henrissat B."/>
            <person name="Grigoriev I.V."/>
            <person name="Hibbett D.S."/>
            <person name="Martin F."/>
        </authorList>
    </citation>
    <scope>NUCLEOTIDE SEQUENCE [LARGE SCALE GENOMIC DNA]</scope>
    <source>
        <strain evidence="6 7">MD-312</strain>
    </source>
</reference>
<dbReference type="PANTHER" id="PTHR11071">
    <property type="entry name" value="PEPTIDYL-PROLYL CIS-TRANS ISOMERASE"/>
    <property type="match status" value="1"/>
</dbReference>
<dbReference type="EMBL" id="KN839849">
    <property type="protein sequence ID" value="KIJ63790.1"/>
    <property type="molecule type" value="Genomic_DNA"/>
</dbReference>
<keyword evidence="3 4" id="KW-0413">Isomerase</keyword>